<dbReference type="OrthoDB" id="9805698at2"/>
<dbReference type="AlphaFoldDB" id="A0A0M7AHN9"/>
<dbReference type="Pfam" id="PF13671">
    <property type="entry name" value="AAA_33"/>
    <property type="match status" value="1"/>
</dbReference>
<dbReference type="InterPro" id="IPR027417">
    <property type="entry name" value="P-loop_NTPase"/>
</dbReference>
<keyword evidence="4" id="KW-1185">Reference proteome</keyword>
<keyword evidence="3" id="KW-0418">Kinase</keyword>
<dbReference type="GeneID" id="97667575"/>
<evidence type="ECO:0000259" key="2">
    <source>
        <dbReference type="Pfam" id="PF01966"/>
    </source>
</evidence>
<organism evidence="3 4">
    <name type="scientific">Roseibium album</name>
    <dbReference type="NCBI Taxonomy" id="311410"/>
    <lineage>
        <taxon>Bacteria</taxon>
        <taxon>Pseudomonadati</taxon>
        <taxon>Pseudomonadota</taxon>
        <taxon>Alphaproteobacteria</taxon>
        <taxon>Hyphomicrobiales</taxon>
        <taxon>Stappiaceae</taxon>
        <taxon>Roseibium</taxon>
    </lineage>
</organism>
<sequence length="389" mass="44023">MSTSKPARTSYGALLELVPTAPVWKVDWQRIWPLWQHLGALDSCPQDPHYHGEGDVGTHTRMVVEALVSLQRWRDLSTRQRSCVFWAAVLHDIGKPATTSFEGNGRISSRGHSRLGARIARHLLWEAGAPFDWREQVCGLIVCHQIPFWLIEREDCQRQAIKTSWKCQADLVCLHAEADAMGRICADQRSILDNVALAEQLFEENGSLREPFAFANDESRVAFFEKQDRDPFFEAYESFNCNVTLMSGLPGAGKDTWIRSNRPDLPVVSLDTVRESMGGRATGNQGRVIQAAYELARSYLRKGQDFVWNATNISEQLRGKPIRLFREYGARVEIVYVEPSLAVLYDQNLNRSAAIPDTALTNLVQKLEPPGETEAHEVIRNVEHFDMMS</sequence>
<dbReference type="InterPro" id="IPR003607">
    <property type="entry name" value="HD/PDEase_dom"/>
</dbReference>
<dbReference type="SUPFAM" id="SSF109604">
    <property type="entry name" value="HD-domain/PDEase-like"/>
    <property type="match status" value="1"/>
</dbReference>
<keyword evidence="3" id="KW-0808">Transferase</keyword>
<name>A0A0M7AHN9_9HYPH</name>
<dbReference type="RefSeq" id="WP_055115871.1">
    <property type="nucleotide sequence ID" value="NZ_CXWA01000003.1"/>
</dbReference>
<dbReference type="GO" id="GO:0000166">
    <property type="term" value="F:nucleotide binding"/>
    <property type="evidence" value="ECO:0007669"/>
    <property type="project" value="UniProtKB-KW"/>
</dbReference>
<proteinExistence type="predicted"/>
<dbReference type="STRING" id="311410.LA5095_02732"/>
<keyword evidence="1" id="KW-0547">Nucleotide-binding</keyword>
<evidence type="ECO:0000313" key="4">
    <source>
        <dbReference type="Proteomes" id="UP000049983"/>
    </source>
</evidence>
<dbReference type="EMBL" id="CXWC01000001">
    <property type="protein sequence ID" value="CTQ63681.1"/>
    <property type="molecule type" value="Genomic_DNA"/>
</dbReference>
<dbReference type="Pfam" id="PF01966">
    <property type="entry name" value="HD"/>
    <property type="match status" value="1"/>
</dbReference>
<dbReference type="Gene3D" id="1.10.3090.10">
    <property type="entry name" value="cca-adding enzyme, domain 2"/>
    <property type="match status" value="1"/>
</dbReference>
<protein>
    <submittedName>
        <fullName evidence="3">Polynucleotide kinase</fullName>
    </submittedName>
</protein>
<dbReference type="InterPro" id="IPR006675">
    <property type="entry name" value="HDIG_dom"/>
</dbReference>
<dbReference type="CDD" id="cd00077">
    <property type="entry name" value="HDc"/>
    <property type="match status" value="1"/>
</dbReference>
<gene>
    <name evidence="3" type="ORF">LA5096_00101</name>
</gene>
<dbReference type="InterPro" id="IPR050124">
    <property type="entry name" value="tRNA_CCA-adding_enzyme"/>
</dbReference>
<evidence type="ECO:0000313" key="3">
    <source>
        <dbReference type="EMBL" id="CTQ63681.1"/>
    </source>
</evidence>
<dbReference type="SUPFAM" id="SSF52540">
    <property type="entry name" value="P-loop containing nucleoside triphosphate hydrolases"/>
    <property type="match status" value="1"/>
</dbReference>
<dbReference type="PANTHER" id="PTHR47545">
    <property type="entry name" value="MULTIFUNCTIONAL CCA PROTEIN"/>
    <property type="match status" value="1"/>
</dbReference>
<dbReference type="Proteomes" id="UP000049983">
    <property type="component" value="Unassembled WGS sequence"/>
</dbReference>
<dbReference type="NCBIfam" id="TIGR00277">
    <property type="entry name" value="HDIG"/>
    <property type="match status" value="1"/>
</dbReference>
<dbReference type="PANTHER" id="PTHR47545:SF1">
    <property type="entry name" value="MULTIFUNCTIONAL CCA PROTEIN"/>
    <property type="match status" value="1"/>
</dbReference>
<evidence type="ECO:0000256" key="1">
    <source>
        <dbReference type="ARBA" id="ARBA00022741"/>
    </source>
</evidence>
<dbReference type="GO" id="GO:0016301">
    <property type="term" value="F:kinase activity"/>
    <property type="evidence" value="ECO:0007669"/>
    <property type="project" value="UniProtKB-KW"/>
</dbReference>
<accession>A0A0M7AHN9</accession>
<reference evidence="4" key="1">
    <citation type="submission" date="2015-07" db="EMBL/GenBank/DDBJ databases">
        <authorList>
            <person name="Rodrigo-Torres Lidia"/>
            <person name="Arahal R.David."/>
        </authorList>
    </citation>
    <scope>NUCLEOTIDE SEQUENCE [LARGE SCALE GENOMIC DNA]</scope>
    <source>
        <strain evidence="4">CECT 5096</strain>
    </source>
</reference>
<dbReference type="InterPro" id="IPR006674">
    <property type="entry name" value="HD_domain"/>
</dbReference>
<dbReference type="Gene3D" id="3.40.50.300">
    <property type="entry name" value="P-loop containing nucleotide triphosphate hydrolases"/>
    <property type="match status" value="1"/>
</dbReference>
<feature type="domain" description="HD" evidence="2">
    <location>
        <begin position="57"/>
        <end position="149"/>
    </location>
</feature>